<dbReference type="EMBL" id="JALHAT010000003">
    <property type="protein sequence ID" value="MCJ1959678.1"/>
    <property type="molecule type" value="Genomic_DNA"/>
</dbReference>
<dbReference type="Proteomes" id="UP001162802">
    <property type="component" value="Unassembled WGS sequence"/>
</dbReference>
<feature type="signal peptide" evidence="1">
    <location>
        <begin position="1"/>
        <end position="27"/>
    </location>
</feature>
<dbReference type="InterPro" id="IPR011042">
    <property type="entry name" value="6-blade_b-propeller_TolB-like"/>
</dbReference>
<protein>
    <recommendedName>
        <fullName evidence="4">Translocation protein TolB</fullName>
    </recommendedName>
</protein>
<evidence type="ECO:0008006" key="4">
    <source>
        <dbReference type="Google" id="ProtNLM"/>
    </source>
</evidence>
<gene>
    <name evidence="2" type="ORF">MTR65_03155</name>
</gene>
<proteinExistence type="predicted"/>
<sequence length="393" mass="42859">MPNPIRRLIRAAALPVTVAALAPQAHAQDPETAHPDYMAAPFSAKRVLDWGTRPDWSPDGTKIAFTEAESRNTPAHELDPATGKVRCLTCHLGGQKDVTRIYYLYDGSFLILAPRRPAADGTPVRGQELYWMSSGLGPLLPIGAKGFGEIAITRTPDTDGAVRIAWGDAANNNSLLTMAKLSWAQGKPVLSEERVLYDARSPDKPEGMTVAEAYGFMDEGRYVTFYTIFEKGDVLDDEMVKVDVETGAITPLYTSPAHTETHLFPDERYGLEESNRASDPDGKWRGLSSHPARFMAFMATRTGLDLPSPEELEDYAPHGANVGFDRPFDLYMVRIDGSQEPRRLTSMGDTTATARQSVISPDGVHIAYAVDPRESPEIAGQGGLYIGTFGAAQ</sequence>
<dbReference type="Gene3D" id="2.120.10.30">
    <property type="entry name" value="TolB, C-terminal domain"/>
    <property type="match status" value="2"/>
</dbReference>
<comment type="caution">
    <text evidence="2">The sequence shown here is derived from an EMBL/GenBank/DDBJ whole genome shotgun (WGS) entry which is preliminary data.</text>
</comment>
<dbReference type="Pfam" id="PF07676">
    <property type="entry name" value="PD40"/>
    <property type="match status" value="1"/>
</dbReference>
<evidence type="ECO:0000313" key="3">
    <source>
        <dbReference type="Proteomes" id="UP001162802"/>
    </source>
</evidence>
<feature type="chain" id="PRO_5047096246" description="Translocation protein TolB" evidence="1">
    <location>
        <begin position="28"/>
        <end position="393"/>
    </location>
</feature>
<dbReference type="SUPFAM" id="SSF69304">
    <property type="entry name" value="Tricorn protease N-terminal domain"/>
    <property type="match status" value="1"/>
</dbReference>
<keyword evidence="3" id="KW-1185">Reference proteome</keyword>
<organism evidence="2 3">
    <name type="scientific">Novosphingobium mangrovi</name>
    <name type="common">ex Hu et al. 2023</name>
    <dbReference type="NCBI Taxonomy" id="2930094"/>
    <lineage>
        <taxon>Bacteria</taxon>
        <taxon>Pseudomonadati</taxon>
        <taxon>Pseudomonadota</taxon>
        <taxon>Alphaproteobacteria</taxon>
        <taxon>Sphingomonadales</taxon>
        <taxon>Sphingomonadaceae</taxon>
        <taxon>Novosphingobium</taxon>
    </lineage>
</organism>
<reference evidence="2" key="1">
    <citation type="submission" date="2022-03" db="EMBL/GenBank/DDBJ databases">
        <title>Identification of a novel bacterium isolated from mangrove sediments.</title>
        <authorList>
            <person name="Pan X."/>
        </authorList>
    </citation>
    <scope>NUCLEOTIDE SEQUENCE</scope>
    <source>
        <strain evidence="2">B2637</strain>
    </source>
</reference>
<evidence type="ECO:0000256" key="1">
    <source>
        <dbReference type="SAM" id="SignalP"/>
    </source>
</evidence>
<dbReference type="RefSeq" id="WP_243796964.1">
    <property type="nucleotide sequence ID" value="NZ_JALHAT010000003.1"/>
</dbReference>
<keyword evidence="1" id="KW-0732">Signal</keyword>
<accession>A0ABT0A8Z4</accession>
<dbReference type="InterPro" id="IPR011659">
    <property type="entry name" value="WD40"/>
</dbReference>
<evidence type="ECO:0000313" key="2">
    <source>
        <dbReference type="EMBL" id="MCJ1959678.1"/>
    </source>
</evidence>
<name>A0ABT0A8Z4_9SPHN</name>